<proteinExistence type="predicted"/>
<dbReference type="PANTHER" id="PTHR30565">
    <property type="entry name" value="PROTEIN YCIF"/>
    <property type="match status" value="1"/>
</dbReference>
<dbReference type="AlphaFoldDB" id="A0A1P8QJF5"/>
<dbReference type="EMBL" id="CP073633">
    <property type="protein sequence ID" value="WHQ71209.1"/>
    <property type="molecule type" value="Genomic_DNA"/>
</dbReference>
<reference evidence="3" key="1">
    <citation type="submission" date="2017-10" db="EMBL/GenBank/DDBJ databases">
        <authorList>
            <person name="Regsiter A."/>
            <person name="William W."/>
        </authorList>
    </citation>
    <scope>NUCLEOTIDE SEQUENCE [LARGE SCALE GENOMIC DNA]</scope>
</reference>
<dbReference type="InterPro" id="IPR010287">
    <property type="entry name" value="DUF892_YciF-like"/>
</dbReference>
<evidence type="ECO:0000313" key="3">
    <source>
        <dbReference type="Proteomes" id="UP000233769"/>
    </source>
</evidence>
<dbReference type="SUPFAM" id="SSF47240">
    <property type="entry name" value="Ferritin-like"/>
    <property type="match status" value="1"/>
</dbReference>
<dbReference type="PANTHER" id="PTHR30565:SF9">
    <property type="entry name" value="PROTEIN YCIF"/>
    <property type="match status" value="1"/>
</dbReference>
<dbReference type="Proteomes" id="UP001223720">
    <property type="component" value="Chromosome"/>
</dbReference>
<protein>
    <submittedName>
        <fullName evidence="2">Ferritin-like domain-containing protein</fullName>
    </submittedName>
</protein>
<organism evidence="1 3">
    <name type="scientific">Methylorubrum extorquens</name>
    <name type="common">Methylobacterium dichloromethanicum</name>
    <name type="synonym">Methylobacterium extorquens</name>
    <dbReference type="NCBI Taxonomy" id="408"/>
    <lineage>
        <taxon>Bacteria</taxon>
        <taxon>Pseudomonadati</taxon>
        <taxon>Pseudomonadota</taxon>
        <taxon>Alphaproteobacteria</taxon>
        <taxon>Hyphomicrobiales</taxon>
        <taxon>Methylobacteriaceae</taxon>
        <taxon>Methylorubrum</taxon>
    </lineage>
</organism>
<name>A0A1P8QJF5_METEX</name>
<dbReference type="EMBL" id="LT962688">
    <property type="protein sequence ID" value="SOR31602.1"/>
    <property type="molecule type" value="Genomic_DNA"/>
</dbReference>
<dbReference type="Proteomes" id="UP000233769">
    <property type="component" value="Chromosome tk0001"/>
</dbReference>
<reference evidence="1" key="2">
    <citation type="submission" date="2017-10" db="EMBL/GenBank/DDBJ databases">
        <authorList>
            <person name="Banno H."/>
            <person name="Chua N.-H."/>
        </authorList>
    </citation>
    <scope>NUCLEOTIDE SEQUENCE [LARGE SCALE GENOMIC DNA]</scope>
    <source>
        <strain evidence="1">TK 0001</strain>
    </source>
</reference>
<dbReference type="InterPro" id="IPR009078">
    <property type="entry name" value="Ferritin-like_SF"/>
</dbReference>
<accession>A0A1P8QJF5</accession>
<evidence type="ECO:0000313" key="2">
    <source>
        <dbReference type="EMBL" id="WHQ71209.1"/>
    </source>
</evidence>
<dbReference type="Gene3D" id="1.20.1260.10">
    <property type="match status" value="1"/>
</dbReference>
<sequence length="165" mass="18035">MSAPRSLQDVYLDELKDSWSANDQMARTVQQLSQKASDAKLKQMLEKSVEGINKHTGILKSLIEQAGGKVEPEHCKGMEGLVTEARKHASEEAPQDGQLRDVVIIAQYQRMAHYGLAGFGSAAAYAKALGKSEDEQKLKQAVSEIYKGDEFASQLAEGLQQVATK</sequence>
<dbReference type="RefSeq" id="WP_012252794.1">
    <property type="nucleotide sequence ID" value="NZ_CP019322.1"/>
</dbReference>
<evidence type="ECO:0000313" key="1">
    <source>
        <dbReference type="EMBL" id="SOR31602.1"/>
    </source>
</evidence>
<gene>
    <name evidence="2" type="ORF">KEC54_06445</name>
    <name evidence="1" type="ORF">TK0001_5017</name>
</gene>
<dbReference type="Pfam" id="PF05974">
    <property type="entry name" value="DUF892"/>
    <property type="match status" value="1"/>
</dbReference>
<dbReference type="InterPro" id="IPR012347">
    <property type="entry name" value="Ferritin-like"/>
</dbReference>
<dbReference type="InterPro" id="IPR047114">
    <property type="entry name" value="YciF"/>
</dbReference>
<reference evidence="2" key="3">
    <citation type="journal article" date="2022" name="Biotechnol. Bioprocess Eng.">
        <title>Pan-genome Analysis Reveals Comparative Genomic Features of Central Metabolic Pathways in Methylorubrum extorquens.</title>
        <authorList>
            <person name="Lee G.M."/>
            <person name="Scott-Nevros Z.K."/>
            <person name="Lee S.-M."/>
            <person name="Kim D."/>
        </authorList>
    </citation>
    <scope>NUCLEOTIDE SEQUENCE</scope>
    <source>
        <strain evidence="2">ATCC 55366</strain>
    </source>
</reference>